<evidence type="ECO:0000313" key="3">
    <source>
        <dbReference type="Proteomes" id="UP000198761"/>
    </source>
</evidence>
<organism evidence="2 3">
    <name type="scientific">Gemmobacter aquatilis</name>
    <dbReference type="NCBI Taxonomy" id="933059"/>
    <lineage>
        <taxon>Bacteria</taxon>
        <taxon>Pseudomonadati</taxon>
        <taxon>Pseudomonadota</taxon>
        <taxon>Alphaproteobacteria</taxon>
        <taxon>Rhodobacterales</taxon>
        <taxon>Paracoccaceae</taxon>
        <taxon>Gemmobacter</taxon>
    </lineage>
</organism>
<name>A0A1H8NKY1_9RHOB</name>
<feature type="non-terminal residue" evidence="2">
    <location>
        <position position="274"/>
    </location>
</feature>
<dbReference type="RefSeq" id="WP_139201633.1">
    <property type="nucleotide sequence ID" value="NZ_FOCE01000020.1"/>
</dbReference>
<gene>
    <name evidence="2" type="ORF">SAMN04488103_12022</name>
</gene>
<evidence type="ECO:0008006" key="4">
    <source>
        <dbReference type="Google" id="ProtNLM"/>
    </source>
</evidence>
<feature type="coiled-coil region" evidence="1">
    <location>
        <begin position="247"/>
        <end position="274"/>
    </location>
</feature>
<proteinExistence type="predicted"/>
<dbReference type="CDD" id="cd02440">
    <property type="entry name" value="AdoMet_MTases"/>
    <property type="match status" value="1"/>
</dbReference>
<dbReference type="Proteomes" id="UP000198761">
    <property type="component" value="Unassembled WGS sequence"/>
</dbReference>
<evidence type="ECO:0000256" key="1">
    <source>
        <dbReference type="SAM" id="Coils"/>
    </source>
</evidence>
<sequence>MHISQSSPPSSAFRTVLHIGAGRGARLEEFRAAGATRIILIEPNESLAATLVRNCHGLEDVEILTAGFTGETGKAELQVMNLPSLSSLHSPAPALKELFPGLQLLERQEISLLSPSELMQKIALAEHPVQLVFDAPGSEFSALKALEAEGGLAVVDLLELRCGEDVCYEEAVNRAHLENWLVDRGFQVETRDLSDPDWPVLHLRADPARRELVRLARALGWEAASGTAEDIADFIQNTALQARAAALAEAEAARDHALEHAARLEQDLADSRET</sequence>
<keyword evidence="1" id="KW-0175">Coiled coil</keyword>
<accession>A0A1H8NKY1</accession>
<dbReference type="Gene3D" id="3.40.50.150">
    <property type="entry name" value="Vaccinia Virus protein VP39"/>
    <property type="match status" value="1"/>
</dbReference>
<protein>
    <recommendedName>
        <fullName evidence="4">Methyltransferase, FkbM family</fullName>
    </recommendedName>
</protein>
<dbReference type="STRING" id="933059.SAMN04488103_12022"/>
<dbReference type="AlphaFoldDB" id="A0A1H8NKY1"/>
<dbReference type="OrthoDB" id="7873849at2"/>
<dbReference type="EMBL" id="FOCE01000020">
    <property type="protein sequence ID" value="SEO30078.1"/>
    <property type="molecule type" value="Genomic_DNA"/>
</dbReference>
<dbReference type="InterPro" id="IPR029063">
    <property type="entry name" value="SAM-dependent_MTases_sf"/>
</dbReference>
<dbReference type="SUPFAM" id="SSF53335">
    <property type="entry name" value="S-adenosyl-L-methionine-dependent methyltransferases"/>
    <property type="match status" value="1"/>
</dbReference>
<keyword evidence="3" id="KW-1185">Reference proteome</keyword>
<evidence type="ECO:0000313" key="2">
    <source>
        <dbReference type="EMBL" id="SEO30078.1"/>
    </source>
</evidence>
<reference evidence="2 3" key="1">
    <citation type="submission" date="2016-10" db="EMBL/GenBank/DDBJ databases">
        <authorList>
            <person name="de Groot N.N."/>
        </authorList>
    </citation>
    <scope>NUCLEOTIDE SEQUENCE [LARGE SCALE GENOMIC DNA]</scope>
    <source>
        <strain evidence="2 3">DSM 3857</strain>
    </source>
</reference>